<protein>
    <recommendedName>
        <fullName evidence="6">Zn(2)-C6 fungal-type domain-containing protein</fullName>
    </recommendedName>
</protein>
<dbReference type="CDD" id="cd00067">
    <property type="entry name" value="GAL4"/>
    <property type="match status" value="1"/>
</dbReference>
<evidence type="ECO:0000313" key="7">
    <source>
        <dbReference type="EMBL" id="KAH7305881.1"/>
    </source>
</evidence>
<dbReference type="GO" id="GO:0008270">
    <property type="term" value="F:zinc ion binding"/>
    <property type="evidence" value="ECO:0007669"/>
    <property type="project" value="InterPro"/>
</dbReference>
<keyword evidence="4" id="KW-0804">Transcription</keyword>
<accession>A0A8K0SH94</accession>
<evidence type="ECO:0000313" key="8">
    <source>
        <dbReference type="Proteomes" id="UP000813444"/>
    </source>
</evidence>
<dbReference type="PROSITE" id="PS50048">
    <property type="entry name" value="ZN2_CY6_FUNGAL_2"/>
    <property type="match status" value="1"/>
</dbReference>
<dbReference type="Gene3D" id="4.10.240.10">
    <property type="entry name" value="Zn(2)-C6 fungal-type DNA-binding domain"/>
    <property type="match status" value="1"/>
</dbReference>
<keyword evidence="1" id="KW-0479">Metal-binding</keyword>
<keyword evidence="3" id="KW-0805">Transcription regulation</keyword>
<dbReference type="PANTHER" id="PTHR47660:SF3">
    <property type="entry name" value="FINGER DOMAIN PROTEIN, PUTATIVE (AFU_ORTHOLOGUE AFUA_4G03310)-RELATED"/>
    <property type="match status" value="1"/>
</dbReference>
<feature type="domain" description="Zn(2)-C6 fungal-type" evidence="6">
    <location>
        <begin position="16"/>
        <end position="46"/>
    </location>
</feature>
<dbReference type="SUPFAM" id="SSF57701">
    <property type="entry name" value="Zn2/Cys6 DNA-binding domain"/>
    <property type="match status" value="1"/>
</dbReference>
<dbReference type="Pfam" id="PF00172">
    <property type="entry name" value="Zn_clus"/>
    <property type="match status" value="1"/>
</dbReference>
<dbReference type="OrthoDB" id="9930022at2759"/>
<reference evidence="7" key="1">
    <citation type="journal article" date="2021" name="Nat. Commun.">
        <title>Genetic determinants of endophytism in the Arabidopsis root mycobiome.</title>
        <authorList>
            <person name="Mesny F."/>
            <person name="Miyauchi S."/>
            <person name="Thiergart T."/>
            <person name="Pickel B."/>
            <person name="Atanasova L."/>
            <person name="Karlsson M."/>
            <person name="Huettel B."/>
            <person name="Barry K.W."/>
            <person name="Haridas S."/>
            <person name="Chen C."/>
            <person name="Bauer D."/>
            <person name="Andreopoulos W."/>
            <person name="Pangilinan J."/>
            <person name="LaButti K."/>
            <person name="Riley R."/>
            <person name="Lipzen A."/>
            <person name="Clum A."/>
            <person name="Drula E."/>
            <person name="Henrissat B."/>
            <person name="Kohler A."/>
            <person name="Grigoriev I.V."/>
            <person name="Martin F.M."/>
            <person name="Hacquard S."/>
        </authorList>
    </citation>
    <scope>NUCLEOTIDE SEQUENCE</scope>
    <source>
        <strain evidence="7">MPI-CAGE-CH-0235</strain>
    </source>
</reference>
<evidence type="ECO:0000256" key="5">
    <source>
        <dbReference type="ARBA" id="ARBA00023242"/>
    </source>
</evidence>
<dbReference type="InterPro" id="IPR001138">
    <property type="entry name" value="Zn2Cys6_DnaBD"/>
</dbReference>
<dbReference type="InterPro" id="IPR036864">
    <property type="entry name" value="Zn2-C6_fun-type_DNA-bd_sf"/>
</dbReference>
<comment type="caution">
    <text evidence="7">The sequence shown here is derived from an EMBL/GenBank/DDBJ whole genome shotgun (WGS) entry which is preliminary data.</text>
</comment>
<dbReference type="AlphaFoldDB" id="A0A8K0SH94"/>
<organism evidence="7 8">
    <name type="scientific">Stachybotrys elegans</name>
    <dbReference type="NCBI Taxonomy" id="80388"/>
    <lineage>
        <taxon>Eukaryota</taxon>
        <taxon>Fungi</taxon>
        <taxon>Dikarya</taxon>
        <taxon>Ascomycota</taxon>
        <taxon>Pezizomycotina</taxon>
        <taxon>Sordariomycetes</taxon>
        <taxon>Hypocreomycetidae</taxon>
        <taxon>Hypocreales</taxon>
        <taxon>Stachybotryaceae</taxon>
        <taxon>Stachybotrys</taxon>
    </lineage>
</organism>
<evidence type="ECO:0000256" key="1">
    <source>
        <dbReference type="ARBA" id="ARBA00022723"/>
    </source>
</evidence>
<evidence type="ECO:0000256" key="4">
    <source>
        <dbReference type="ARBA" id="ARBA00023163"/>
    </source>
</evidence>
<evidence type="ECO:0000259" key="6">
    <source>
        <dbReference type="PROSITE" id="PS50048"/>
    </source>
</evidence>
<sequence length="381" mass="43142">MTDPSSTAFARSRQKNCNQCVLVKRRCDRQTPVCGRCVEKSLVCSWSRNRKVVGQPRHDTSGQPFAFTGSPMLEVPTSHVLSSAQPPNFDYLEDTDLGAATAPTLPAEDYLMGDLVEDGLHTDPFLEMLCKSLHPTQEQWMVSVGAGAPTERPSTPVDEEIMRSYAKIAPSCIDMQPWHLYDPNTPLYYISHRVKGFVSDIASRNAAPFLHHKLYRSQTPPCILTCFTVAVLYTNRTQTNTMMVMQAIHQNADTLVGSEASRPSATPVEKLARTQALFVYQIIQLMDGDVSLRVKGERNLPLLQKWLEELCTVRENLRDLAPMDNLLIRQQPPQEWERWIFAESVRRTIITGLSFLKLYELMKAPKEEGMRSLNSMHSPRF</sequence>
<gene>
    <name evidence="7" type="ORF">B0I35DRAFT_109688</name>
</gene>
<keyword evidence="5" id="KW-0539">Nucleus</keyword>
<keyword evidence="8" id="KW-1185">Reference proteome</keyword>
<dbReference type="PANTHER" id="PTHR47660">
    <property type="entry name" value="TRANSCRIPTION FACTOR WITH C2H2 AND ZN(2)-CYS(6) DNA BINDING DOMAIN (EUROFUNG)-RELATED-RELATED"/>
    <property type="match status" value="1"/>
</dbReference>
<dbReference type="EMBL" id="JAGPNK010000017">
    <property type="protein sequence ID" value="KAH7305881.1"/>
    <property type="molecule type" value="Genomic_DNA"/>
</dbReference>
<evidence type="ECO:0000256" key="3">
    <source>
        <dbReference type="ARBA" id="ARBA00023015"/>
    </source>
</evidence>
<dbReference type="GO" id="GO:0000981">
    <property type="term" value="F:DNA-binding transcription factor activity, RNA polymerase II-specific"/>
    <property type="evidence" value="ECO:0007669"/>
    <property type="project" value="InterPro"/>
</dbReference>
<dbReference type="Proteomes" id="UP000813444">
    <property type="component" value="Unassembled WGS sequence"/>
</dbReference>
<name>A0A8K0SH94_9HYPO</name>
<keyword evidence="2" id="KW-0862">Zinc</keyword>
<proteinExistence type="predicted"/>
<evidence type="ECO:0000256" key="2">
    <source>
        <dbReference type="ARBA" id="ARBA00022833"/>
    </source>
</evidence>